<comment type="similarity">
    <text evidence="1">Belongs to the phD/YefM antitoxin family.</text>
</comment>
<protein>
    <submittedName>
        <fullName evidence="2">Type II toxin-antitoxin system Phd/YefM family antitoxin</fullName>
    </submittedName>
</protein>
<dbReference type="Proteomes" id="UP001152872">
    <property type="component" value="Unassembled WGS sequence"/>
</dbReference>
<dbReference type="EMBL" id="VBTY01000018">
    <property type="protein sequence ID" value="MDG3493656.1"/>
    <property type="molecule type" value="Genomic_DNA"/>
</dbReference>
<organism evidence="2 3">
    <name type="scientific">Pseudanabaena catenata USMAC16</name>
    <dbReference type="NCBI Taxonomy" id="1855837"/>
    <lineage>
        <taxon>Bacteria</taxon>
        <taxon>Bacillati</taxon>
        <taxon>Cyanobacteriota</taxon>
        <taxon>Cyanophyceae</taxon>
        <taxon>Pseudanabaenales</taxon>
        <taxon>Pseudanabaenaceae</taxon>
        <taxon>Pseudanabaena</taxon>
    </lineage>
</organism>
<keyword evidence="3" id="KW-1185">Reference proteome</keyword>
<sequence>MEITKTQFKTQFESILESLNQNNEDIIIIDNGKPLFKVSKYQKSVSTRELFAPLRGKVKYYEDLMTPTWDEWSEVL</sequence>
<dbReference type="AlphaFoldDB" id="A0A9X4M4M6"/>
<dbReference type="InterPro" id="IPR036165">
    <property type="entry name" value="YefM-like_sf"/>
</dbReference>
<evidence type="ECO:0000313" key="2">
    <source>
        <dbReference type="EMBL" id="MDG3493656.1"/>
    </source>
</evidence>
<reference evidence="2" key="1">
    <citation type="submission" date="2019-05" db="EMBL/GenBank/DDBJ databases">
        <title>Whole genome sequencing of Pseudanabaena catenata USMAC16.</title>
        <authorList>
            <person name="Khan Z."/>
            <person name="Omar W.M."/>
            <person name="Convey P."/>
            <person name="Merican F."/>
            <person name="Najimudin N."/>
        </authorList>
    </citation>
    <scope>NUCLEOTIDE SEQUENCE</scope>
    <source>
        <strain evidence="2">USMAC16</strain>
    </source>
</reference>
<accession>A0A9X4M4M6</accession>
<dbReference type="RefSeq" id="WP_009625705.1">
    <property type="nucleotide sequence ID" value="NZ_VBTY01000018.1"/>
</dbReference>
<proteinExistence type="inferred from homology"/>
<name>A0A9X4M4M6_9CYAN</name>
<dbReference type="SUPFAM" id="SSF143120">
    <property type="entry name" value="YefM-like"/>
    <property type="match status" value="1"/>
</dbReference>
<evidence type="ECO:0000313" key="3">
    <source>
        <dbReference type="Proteomes" id="UP001152872"/>
    </source>
</evidence>
<gene>
    <name evidence="2" type="ORF">FEV09_03715</name>
</gene>
<comment type="caution">
    <text evidence="2">The sequence shown here is derived from an EMBL/GenBank/DDBJ whole genome shotgun (WGS) entry which is preliminary data.</text>
</comment>
<evidence type="ECO:0000256" key="1">
    <source>
        <dbReference type="ARBA" id="ARBA00009981"/>
    </source>
</evidence>